<keyword evidence="4" id="KW-0479">Metal-binding</keyword>
<evidence type="ECO:0000256" key="12">
    <source>
        <dbReference type="ARBA" id="ARBA00023326"/>
    </source>
</evidence>
<dbReference type="GO" id="GO:0030245">
    <property type="term" value="P:cellulose catabolic process"/>
    <property type="evidence" value="ECO:0007669"/>
    <property type="project" value="UniProtKB-KW"/>
</dbReference>
<evidence type="ECO:0000256" key="2">
    <source>
        <dbReference type="ARBA" id="ARBA00004613"/>
    </source>
</evidence>
<dbReference type="Proteomes" id="UP000800097">
    <property type="component" value="Unassembled WGS sequence"/>
</dbReference>
<feature type="signal peptide" evidence="16">
    <location>
        <begin position="1"/>
        <end position="21"/>
    </location>
</feature>
<dbReference type="EMBL" id="ML986486">
    <property type="protein sequence ID" value="KAF2279778.1"/>
    <property type="molecule type" value="Genomic_DNA"/>
</dbReference>
<feature type="chain" id="PRO_5025560886" description="lytic cellulose monooxygenase (C4-dehydrogenating)" evidence="16">
    <location>
        <begin position="22"/>
        <end position="257"/>
    </location>
</feature>
<dbReference type="GO" id="GO:0046872">
    <property type="term" value="F:metal ion binding"/>
    <property type="evidence" value="ECO:0007669"/>
    <property type="project" value="UniProtKB-KW"/>
</dbReference>
<dbReference type="GeneID" id="54554624"/>
<evidence type="ECO:0000256" key="11">
    <source>
        <dbReference type="ARBA" id="ARBA00023277"/>
    </source>
</evidence>
<dbReference type="InterPro" id="IPR005103">
    <property type="entry name" value="AA9_LPMO"/>
</dbReference>
<evidence type="ECO:0000256" key="6">
    <source>
        <dbReference type="ARBA" id="ARBA00023001"/>
    </source>
</evidence>
<keyword evidence="10" id="KW-1015">Disulfide bond</keyword>
<keyword evidence="18" id="KW-0378">Hydrolase</keyword>
<organism evidence="18 19">
    <name type="scientific">Westerdykella ornata</name>
    <dbReference type="NCBI Taxonomy" id="318751"/>
    <lineage>
        <taxon>Eukaryota</taxon>
        <taxon>Fungi</taxon>
        <taxon>Dikarya</taxon>
        <taxon>Ascomycota</taxon>
        <taxon>Pezizomycotina</taxon>
        <taxon>Dothideomycetes</taxon>
        <taxon>Pleosporomycetidae</taxon>
        <taxon>Pleosporales</taxon>
        <taxon>Sporormiaceae</taxon>
        <taxon>Westerdykella</taxon>
    </lineage>
</organism>
<reference evidence="18" key="1">
    <citation type="journal article" date="2020" name="Stud. Mycol.">
        <title>101 Dothideomycetes genomes: a test case for predicting lifestyles and emergence of pathogens.</title>
        <authorList>
            <person name="Haridas S."/>
            <person name="Albert R."/>
            <person name="Binder M."/>
            <person name="Bloem J."/>
            <person name="Labutti K."/>
            <person name="Salamov A."/>
            <person name="Andreopoulos B."/>
            <person name="Baker S."/>
            <person name="Barry K."/>
            <person name="Bills G."/>
            <person name="Bluhm B."/>
            <person name="Cannon C."/>
            <person name="Castanera R."/>
            <person name="Culley D."/>
            <person name="Daum C."/>
            <person name="Ezra D."/>
            <person name="Gonzalez J."/>
            <person name="Henrissat B."/>
            <person name="Kuo A."/>
            <person name="Liang C."/>
            <person name="Lipzen A."/>
            <person name="Lutzoni F."/>
            <person name="Magnuson J."/>
            <person name="Mondo S."/>
            <person name="Nolan M."/>
            <person name="Ohm R."/>
            <person name="Pangilinan J."/>
            <person name="Park H.-J."/>
            <person name="Ramirez L."/>
            <person name="Alfaro M."/>
            <person name="Sun H."/>
            <person name="Tritt A."/>
            <person name="Yoshinaga Y."/>
            <person name="Zwiers L.-H."/>
            <person name="Turgeon B."/>
            <person name="Goodwin S."/>
            <person name="Spatafora J."/>
            <person name="Crous P."/>
            <person name="Grigoriev I."/>
        </authorList>
    </citation>
    <scope>NUCLEOTIDE SEQUENCE</scope>
    <source>
        <strain evidence="18">CBS 379.55</strain>
    </source>
</reference>
<evidence type="ECO:0000256" key="16">
    <source>
        <dbReference type="SAM" id="SignalP"/>
    </source>
</evidence>
<comment type="similarity">
    <text evidence="13">Belongs to the polysaccharide monooxygenase AA9 family.</text>
</comment>
<gene>
    <name evidence="18" type="ORF">EI97DRAFT_464963</name>
</gene>
<dbReference type="RefSeq" id="XP_033657317.1">
    <property type="nucleotide sequence ID" value="XM_033801449.1"/>
</dbReference>
<keyword evidence="9" id="KW-0503">Monooxygenase</keyword>
<evidence type="ECO:0000313" key="18">
    <source>
        <dbReference type="EMBL" id="KAF2279778.1"/>
    </source>
</evidence>
<dbReference type="PANTHER" id="PTHR33353">
    <property type="entry name" value="PUTATIVE (AFU_ORTHOLOGUE AFUA_1G12560)-RELATED"/>
    <property type="match status" value="1"/>
</dbReference>
<evidence type="ECO:0000256" key="7">
    <source>
        <dbReference type="ARBA" id="ARBA00023002"/>
    </source>
</evidence>
<feature type="domain" description="Auxiliary Activity family 9 catalytic" evidence="17">
    <location>
        <begin position="22"/>
        <end position="231"/>
    </location>
</feature>
<dbReference type="AlphaFoldDB" id="A0A6A6JVD4"/>
<comment type="cofactor">
    <cofactor evidence="1">
        <name>Cu(2+)</name>
        <dbReference type="ChEBI" id="CHEBI:29036"/>
    </cofactor>
</comment>
<keyword evidence="8" id="KW-0186">Copper</keyword>
<dbReference type="PANTHER" id="PTHR33353:SF10">
    <property type="entry name" value="ENDO-BETA-1,4-GLUCANASE D"/>
    <property type="match status" value="1"/>
</dbReference>
<dbReference type="OrthoDB" id="4849160at2759"/>
<dbReference type="GO" id="GO:0005576">
    <property type="term" value="C:extracellular region"/>
    <property type="evidence" value="ECO:0007669"/>
    <property type="project" value="UniProtKB-SubCell"/>
</dbReference>
<protein>
    <recommendedName>
        <fullName evidence="15">lytic cellulose monooxygenase (C4-dehydrogenating)</fullName>
        <ecNumber evidence="15">1.14.99.56</ecNumber>
    </recommendedName>
</protein>
<evidence type="ECO:0000256" key="10">
    <source>
        <dbReference type="ARBA" id="ARBA00023157"/>
    </source>
</evidence>
<keyword evidence="5 16" id="KW-0732">Signal</keyword>
<evidence type="ECO:0000256" key="5">
    <source>
        <dbReference type="ARBA" id="ARBA00022729"/>
    </source>
</evidence>
<keyword evidence="6" id="KW-0136">Cellulose degradation</keyword>
<keyword evidence="3" id="KW-0964">Secreted</keyword>
<keyword evidence="12" id="KW-0624">Polysaccharide degradation</keyword>
<comment type="catalytic activity">
    <reaction evidence="14">
        <text>[(1-&gt;4)-beta-D-glucosyl]n+m + reduced acceptor + O2 = 4-dehydro-beta-D-glucosyl-[(1-&gt;4)-beta-D-glucosyl]n-1 + [(1-&gt;4)-beta-D-glucosyl]m + acceptor + H2O.</text>
        <dbReference type="EC" id="1.14.99.56"/>
    </reaction>
</comment>
<evidence type="ECO:0000256" key="15">
    <source>
        <dbReference type="ARBA" id="ARBA00047174"/>
    </source>
</evidence>
<dbReference type="Pfam" id="PF03443">
    <property type="entry name" value="AA9"/>
    <property type="match status" value="1"/>
</dbReference>
<dbReference type="Gene3D" id="2.70.50.70">
    <property type="match status" value="1"/>
</dbReference>
<evidence type="ECO:0000256" key="13">
    <source>
        <dbReference type="ARBA" id="ARBA00044502"/>
    </source>
</evidence>
<dbReference type="InterPro" id="IPR049892">
    <property type="entry name" value="AA9"/>
</dbReference>
<name>A0A6A6JVD4_WESOR</name>
<evidence type="ECO:0000259" key="17">
    <source>
        <dbReference type="Pfam" id="PF03443"/>
    </source>
</evidence>
<keyword evidence="11" id="KW-0119">Carbohydrate metabolism</keyword>
<evidence type="ECO:0000256" key="8">
    <source>
        <dbReference type="ARBA" id="ARBA00023008"/>
    </source>
</evidence>
<accession>A0A6A6JVD4</accession>
<evidence type="ECO:0000256" key="9">
    <source>
        <dbReference type="ARBA" id="ARBA00023033"/>
    </source>
</evidence>
<comment type="subcellular location">
    <subcellularLocation>
        <location evidence="2">Secreted</location>
    </subcellularLocation>
</comment>
<dbReference type="GO" id="GO:0004497">
    <property type="term" value="F:monooxygenase activity"/>
    <property type="evidence" value="ECO:0007669"/>
    <property type="project" value="UniProtKB-KW"/>
</dbReference>
<evidence type="ECO:0000256" key="4">
    <source>
        <dbReference type="ARBA" id="ARBA00022723"/>
    </source>
</evidence>
<keyword evidence="7" id="KW-0560">Oxidoreductase</keyword>
<dbReference type="CDD" id="cd21175">
    <property type="entry name" value="LPMO_AA9"/>
    <property type="match status" value="1"/>
</dbReference>
<evidence type="ECO:0000313" key="19">
    <source>
        <dbReference type="Proteomes" id="UP000800097"/>
    </source>
</evidence>
<sequence>MVHWIAQVAFLNAAFGAVANAHGYLKNVEYNGVKYPAWQVGQDEYLTTVPTRYVRRVKDVGPVADFTSKDITCNQGGNIPATGIIDVKAGSKVKFIWDQWGSSHSGPVMTYMAKCTPSCSTFKGDTGNVWFKIDQMAYDPSKNIPWGSDCLARNGATWTVTIPPTIADGEYLLRHEILGLHVAGTRMGAQFYPSCTQIRVTGGGKENPTGVALPGAYDPDDTEGILTELWMIQQGRKGYTAPGGPVWSGAVPNTMSC</sequence>
<keyword evidence="19" id="KW-1185">Reference proteome</keyword>
<dbReference type="EC" id="1.14.99.56" evidence="15"/>
<proteinExistence type="inferred from homology"/>
<evidence type="ECO:0000256" key="14">
    <source>
        <dbReference type="ARBA" id="ARBA00045077"/>
    </source>
</evidence>
<evidence type="ECO:0000256" key="1">
    <source>
        <dbReference type="ARBA" id="ARBA00001973"/>
    </source>
</evidence>
<evidence type="ECO:0000256" key="3">
    <source>
        <dbReference type="ARBA" id="ARBA00022525"/>
    </source>
</evidence>
<dbReference type="GO" id="GO:0016787">
    <property type="term" value="F:hydrolase activity"/>
    <property type="evidence" value="ECO:0007669"/>
    <property type="project" value="UniProtKB-KW"/>
</dbReference>